<dbReference type="AlphaFoldDB" id="A0A8G2F840"/>
<evidence type="ECO:0000313" key="2">
    <source>
        <dbReference type="EMBL" id="SFL76436.1"/>
    </source>
</evidence>
<feature type="chain" id="PRO_5034551433" evidence="1">
    <location>
        <begin position="29"/>
        <end position="143"/>
    </location>
</feature>
<organism evidence="2 3">
    <name type="scientific">Desulfomicrobium norvegicum (strain DSM 1741 / NCIMB 8310)</name>
    <name type="common">Desulfovibrio baculatus (strain Norway 4)</name>
    <name type="synonym">Desulfovibrio desulfuricans (strain Norway 4)</name>
    <dbReference type="NCBI Taxonomy" id="52561"/>
    <lineage>
        <taxon>Bacteria</taxon>
        <taxon>Pseudomonadati</taxon>
        <taxon>Thermodesulfobacteriota</taxon>
        <taxon>Desulfovibrionia</taxon>
        <taxon>Desulfovibrionales</taxon>
        <taxon>Desulfomicrobiaceae</taxon>
        <taxon>Desulfomicrobium</taxon>
    </lineage>
</organism>
<protein>
    <submittedName>
        <fullName evidence="2">Uncharacterized protein</fullName>
    </submittedName>
</protein>
<sequence>MEHFKTKMLLPSIALIIAFLCCAIGVQAHNETVEEDIIIVARNYVSVELSETGVVMGSKKGRFEPAEFKGVEGTTVLLFMYNRISRDKCVRLVSRLYEMDPAEIEPRVDHVLGFLKDNKLLLTSKYPNPSRNFGMNKFKIEEK</sequence>
<keyword evidence="1" id="KW-0732">Signal</keyword>
<name>A0A8G2F840_DESNO</name>
<comment type="caution">
    <text evidence="2">The sequence shown here is derived from an EMBL/GenBank/DDBJ whole genome shotgun (WGS) entry which is preliminary data.</text>
</comment>
<reference evidence="2 3" key="1">
    <citation type="submission" date="2016-10" db="EMBL/GenBank/DDBJ databases">
        <authorList>
            <person name="Varghese N."/>
            <person name="Submissions S."/>
        </authorList>
    </citation>
    <scope>NUCLEOTIDE SEQUENCE [LARGE SCALE GENOMIC DNA]</scope>
    <source>
        <strain evidence="2 3">DSM 1741</strain>
    </source>
</reference>
<keyword evidence="3" id="KW-1185">Reference proteome</keyword>
<accession>A0A8G2F840</accession>
<evidence type="ECO:0000256" key="1">
    <source>
        <dbReference type="SAM" id="SignalP"/>
    </source>
</evidence>
<feature type="signal peptide" evidence="1">
    <location>
        <begin position="1"/>
        <end position="28"/>
    </location>
</feature>
<dbReference type="Proteomes" id="UP000199581">
    <property type="component" value="Unassembled WGS sequence"/>
</dbReference>
<dbReference type="EMBL" id="FOTO01000006">
    <property type="protein sequence ID" value="SFL76436.1"/>
    <property type="molecule type" value="Genomic_DNA"/>
</dbReference>
<evidence type="ECO:0000313" key="3">
    <source>
        <dbReference type="Proteomes" id="UP000199581"/>
    </source>
</evidence>
<gene>
    <name evidence="2" type="ORF">SAMN05421830_10629</name>
</gene>
<proteinExistence type="predicted"/>
<dbReference type="RefSeq" id="WP_092191977.1">
    <property type="nucleotide sequence ID" value="NZ_FOTO01000006.1"/>
</dbReference>
<dbReference type="OrthoDB" id="5471352at2"/>